<comment type="caution">
    <text evidence="2">The sequence shown here is derived from an EMBL/GenBank/DDBJ whole genome shotgun (WGS) entry which is preliminary data.</text>
</comment>
<dbReference type="RefSeq" id="WP_281837126.1">
    <property type="nucleotide sequence ID" value="NZ_BSDY01000018.1"/>
</dbReference>
<gene>
    <name evidence="2" type="primary">ydfK</name>
    <name evidence="2" type="ORF">PM10SUCC1_29950</name>
</gene>
<keyword evidence="3" id="KW-1185">Reference proteome</keyword>
<dbReference type="Pfam" id="PF04474">
    <property type="entry name" value="DUF554"/>
    <property type="match status" value="1"/>
</dbReference>
<feature type="transmembrane region" description="Helical" evidence="1">
    <location>
        <begin position="96"/>
        <end position="117"/>
    </location>
</feature>
<proteinExistence type="predicted"/>
<dbReference type="PANTHER" id="PTHR36111:SF2">
    <property type="entry name" value="INNER MEMBRANE PROTEIN"/>
    <property type="match status" value="1"/>
</dbReference>
<evidence type="ECO:0000313" key="3">
    <source>
        <dbReference type="Proteomes" id="UP001144471"/>
    </source>
</evidence>
<dbReference type="PANTHER" id="PTHR36111">
    <property type="entry name" value="INNER MEMBRANE PROTEIN-RELATED"/>
    <property type="match status" value="1"/>
</dbReference>
<evidence type="ECO:0000313" key="2">
    <source>
        <dbReference type="EMBL" id="GLI57481.1"/>
    </source>
</evidence>
<dbReference type="InterPro" id="IPR007563">
    <property type="entry name" value="DUF554"/>
</dbReference>
<feature type="transmembrane region" description="Helical" evidence="1">
    <location>
        <begin position="56"/>
        <end position="75"/>
    </location>
</feature>
<keyword evidence="1" id="KW-0812">Transmembrane</keyword>
<reference evidence="2" key="1">
    <citation type="submission" date="2022-12" db="EMBL/GenBank/DDBJ databases">
        <title>Reference genome sequencing for broad-spectrum identification of bacterial and archaeal isolates by mass spectrometry.</title>
        <authorList>
            <person name="Sekiguchi Y."/>
            <person name="Tourlousse D.M."/>
        </authorList>
    </citation>
    <scope>NUCLEOTIDE SEQUENCE</scope>
    <source>
        <strain evidence="2">10succ1</strain>
    </source>
</reference>
<feature type="transmembrane region" description="Helical" evidence="1">
    <location>
        <begin position="180"/>
        <end position="200"/>
    </location>
</feature>
<evidence type="ECO:0000256" key="1">
    <source>
        <dbReference type="SAM" id="Phobius"/>
    </source>
</evidence>
<accession>A0A9W6LNL2</accession>
<protein>
    <submittedName>
        <fullName evidence="2">Membrane protein YdfK</fullName>
    </submittedName>
</protein>
<keyword evidence="1" id="KW-0472">Membrane</keyword>
<sequence>MLGTIVNTSTIVVGSIVGSLLNRGIEERYKERTMQGMGLVALAIGISNISKGMELINNPIIFILAIAIGAVVGEWMDLEGKIERFNKGFVEEKSPLQGIVIGVVLFCVGALSIVGPIESALRGDNSMLYANAVLDGITSVILSVNYGISIAVVALILFIWQGGIYLGAGAIEHTLTPEVLNQLTLLGGLFILATGINILGLGRVKTLNILPALLVPFLARALNLI</sequence>
<dbReference type="AlphaFoldDB" id="A0A9W6LNL2"/>
<feature type="transmembrane region" description="Helical" evidence="1">
    <location>
        <begin position="137"/>
        <end position="160"/>
    </location>
</feature>
<organism evidence="2 3">
    <name type="scientific">Propionigenium maris DSM 9537</name>
    <dbReference type="NCBI Taxonomy" id="1123000"/>
    <lineage>
        <taxon>Bacteria</taxon>
        <taxon>Fusobacteriati</taxon>
        <taxon>Fusobacteriota</taxon>
        <taxon>Fusobacteriia</taxon>
        <taxon>Fusobacteriales</taxon>
        <taxon>Fusobacteriaceae</taxon>
        <taxon>Propionigenium</taxon>
    </lineage>
</organism>
<dbReference type="EMBL" id="BSDY01000018">
    <property type="protein sequence ID" value="GLI57481.1"/>
    <property type="molecule type" value="Genomic_DNA"/>
</dbReference>
<name>A0A9W6LNL2_9FUSO</name>
<dbReference type="Proteomes" id="UP001144471">
    <property type="component" value="Unassembled WGS sequence"/>
</dbReference>
<keyword evidence="1" id="KW-1133">Transmembrane helix</keyword>